<keyword evidence="3" id="KW-1185">Reference proteome</keyword>
<dbReference type="EMBL" id="ADGQ01000002">
    <property type="protein sequence ID" value="EFM65412.1"/>
    <property type="molecule type" value="Genomic_DNA"/>
</dbReference>
<gene>
    <name evidence="2" type="ORF">HMPREF0634_0765</name>
</gene>
<dbReference type="InterPro" id="IPR008875">
    <property type="entry name" value="TraX"/>
</dbReference>
<evidence type="ECO:0000313" key="2">
    <source>
        <dbReference type="EMBL" id="EFM65412.1"/>
    </source>
</evidence>
<keyword evidence="1" id="KW-0812">Transmembrane</keyword>
<feature type="transmembrane region" description="Helical" evidence="1">
    <location>
        <begin position="101"/>
        <end position="119"/>
    </location>
</feature>
<dbReference type="Pfam" id="PF05857">
    <property type="entry name" value="TraX"/>
    <property type="match status" value="1"/>
</dbReference>
<dbReference type="OrthoDB" id="9781069at2"/>
<dbReference type="Proteomes" id="UP000003244">
    <property type="component" value="Unassembled WGS sequence"/>
</dbReference>
<protein>
    <recommendedName>
        <fullName evidence="4">Protein TraX</fullName>
    </recommendedName>
</protein>
<accession>E0E114</accession>
<proteinExistence type="predicted"/>
<dbReference type="STRING" id="596315.HMPREF0634_0765"/>
<feature type="transmembrane region" description="Helical" evidence="1">
    <location>
        <begin position="139"/>
        <end position="165"/>
    </location>
</feature>
<dbReference type="GeneID" id="84799840"/>
<feature type="transmembrane region" description="Helical" evidence="1">
    <location>
        <begin position="177"/>
        <end position="196"/>
    </location>
</feature>
<dbReference type="RefSeq" id="WP_007787938.1">
    <property type="nucleotide sequence ID" value="NZ_ADGQ01000002.1"/>
</dbReference>
<dbReference type="eggNOG" id="ENOG502ZEW4">
    <property type="taxonomic scope" value="Bacteria"/>
</dbReference>
<keyword evidence="1" id="KW-0472">Membrane</keyword>
<dbReference type="AlphaFoldDB" id="E0E114"/>
<comment type="caution">
    <text evidence="2">The sequence shown here is derived from an EMBL/GenBank/DDBJ whole genome shotgun (WGS) entry which is preliminary data.</text>
</comment>
<evidence type="ECO:0000256" key="1">
    <source>
        <dbReference type="SAM" id="Phobius"/>
    </source>
</evidence>
<evidence type="ECO:0000313" key="3">
    <source>
        <dbReference type="Proteomes" id="UP000003244"/>
    </source>
</evidence>
<evidence type="ECO:0008006" key="4">
    <source>
        <dbReference type="Google" id="ProtNLM"/>
    </source>
</evidence>
<name>E0E114_9FIRM</name>
<keyword evidence="1" id="KW-1133">Transmembrane helix</keyword>
<feature type="transmembrane region" description="Helical" evidence="1">
    <location>
        <begin position="76"/>
        <end position="94"/>
    </location>
</feature>
<reference evidence="2 3" key="1">
    <citation type="submission" date="2010-08" db="EMBL/GenBank/DDBJ databases">
        <authorList>
            <person name="Harkins D.M."/>
            <person name="Madupu R."/>
            <person name="Durkin A.S."/>
            <person name="Torralba M."/>
            <person name="Methe B."/>
            <person name="Sutton G.G."/>
            <person name="Nelson K.E."/>
        </authorList>
    </citation>
    <scope>NUCLEOTIDE SEQUENCE [LARGE SCALE GENOMIC DNA]</scope>
    <source>
        <strain evidence="2 3">DSM 17678</strain>
    </source>
</reference>
<sequence>MYQENIKGYKANAFQIKLFMASLMVLDHLPHIPGLVPPLWEGIFHVMTRCVGAWFAFNAVEGFLHTRNQTKYNIRLFVWATFMQLGNFLIEFLLKSKDIHVNNNIFLTLALGVLLLNIISRPIKKATSQEGLPLKFLRVVLGAIVLLIGIMLSEGGLILIPFMLITYIFRNSPKKRNVVYTIATILLAVLYLNGAFIYDNPRTNIEMILFNSDWFFISVLPFLYLYNGQRGKNSKFTKYFFYVFYPAHLWIIAIISYFFK</sequence>
<organism evidence="2 3">
    <name type="scientific">Peptostreptococcus stomatis DSM 17678</name>
    <dbReference type="NCBI Taxonomy" id="596315"/>
    <lineage>
        <taxon>Bacteria</taxon>
        <taxon>Bacillati</taxon>
        <taxon>Bacillota</taxon>
        <taxon>Clostridia</taxon>
        <taxon>Peptostreptococcales</taxon>
        <taxon>Peptostreptococcaceae</taxon>
        <taxon>Peptostreptococcus</taxon>
    </lineage>
</organism>
<feature type="transmembrane region" description="Helical" evidence="1">
    <location>
        <begin position="239"/>
        <end position="259"/>
    </location>
</feature>
<feature type="transmembrane region" description="Helical" evidence="1">
    <location>
        <begin position="208"/>
        <end position="227"/>
    </location>
</feature>